<evidence type="ECO:0000256" key="1">
    <source>
        <dbReference type="SAM" id="MobiDB-lite"/>
    </source>
</evidence>
<feature type="region of interest" description="Disordered" evidence="1">
    <location>
        <begin position="112"/>
        <end position="144"/>
    </location>
</feature>
<dbReference type="Pfam" id="PF00068">
    <property type="entry name" value="Phospholip_A2_1"/>
    <property type="match status" value="1"/>
</dbReference>
<dbReference type="InterPro" id="IPR036444">
    <property type="entry name" value="PLipase_A2_dom_sf"/>
</dbReference>
<name>A0ABN7T4W3_OIKDI</name>
<feature type="compositionally biased region" description="Basic and acidic residues" evidence="1">
    <location>
        <begin position="135"/>
        <end position="144"/>
    </location>
</feature>
<evidence type="ECO:0000259" key="2">
    <source>
        <dbReference type="Pfam" id="PF00068"/>
    </source>
</evidence>
<keyword evidence="4" id="KW-1185">Reference proteome</keyword>
<reference evidence="3 4" key="1">
    <citation type="submission" date="2021-04" db="EMBL/GenBank/DDBJ databases">
        <authorList>
            <person name="Bliznina A."/>
        </authorList>
    </citation>
    <scope>NUCLEOTIDE SEQUENCE [LARGE SCALE GENOMIC DNA]</scope>
</reference>
<accession>A0ABN7T4W3</accession>
<gene>
    <name evidence="3" type="ORF">OKIOD_LOCUS12712</name>
</gene>
<evidence type="ECO:0000313" key="3">
    <source>
        <dbReference type="EMBL" id="CAG5109402.1"/>
    </source>
</evidence>
<dbReference type="Gene3D" id="1.20.90.10">
    <property type="entry name" value="Phospholipase A2 domain"/>
    <property type="match status" value="1"/>
</dbReference>
<dbReference type="EMBL" id="OU015567">
    <property type="protein sequence ID" value="CAG5109402.1"/>
    <property type="molecule type" value="Genomic_DNA"/>
</dbReference>
<dbReference type="Proteomes" id="UP001158576">
    <property type="component" value="Chromosome 2"/>
</dbReference>
<proteinExistence type="predicted"/>
<dbReference type="SUPFAM" id="SSF48619">
    <property type="entry name" value="Phospholipase A2, PLA2"/>
    <property type="match status" value="1"/>
</dbReference>
<feature type="domain" description="Phospholipase A2-like central" evidence="2">
    <location>
        <begin position="11"/>
        <end position="85"/>
    </location>
</feature>
<organism evidence="3 4">
    <name type="scientific">Oikopleura dioica</name>
    <name type="common">Tunicate</name>
    <dbReference type="NCBI Taxonomy" id="34765"/>
    <lineage>
        <taxon>Eukaryota</taxon>
        <taxon>Metazoa</taxon>
        <taxon>Chordata</taxon>
        <taxon>Tunicata</taxon>
        <taxon>Appendicularia</taxon>
        <taxon>Copelata</taxon>
        <taxon>Oikopleuridae</taxon>
        <taxon>Oikopleura</taxon>
    </lineage>
</organism>
<protein>
    <submittedName>
        <fullName evidence="3">Oidioi.mRNA.OKI2018_I69.chr2.g3947.t1.cds</fullName>
    </submittedName>
</protein>
<dbReference type="InterPro" id="IPR016090">
    <property type="entry name" value="PLA2-like_dom"/>
</dbReference>
<evidence type="ECO:0000313" key="4">
    <source>
        <dbReference type="Proteomes" id="UP001158576"/>
    </source>
</evidence>
<sequence length="144" mass="16665">MPVMFDKDSYVGRGEPVDEIDALCRDLWSCYKCAKIDSTEKHCKHSMTYEWYQKINGNVKCGDSSHNTQCQNDLCECDANFARRLVSVQDEIRNEFKVSNGFKREDRCLIKPERGLPGARPPKEEQEGEVQNQVLRREIEQSSV</sequence>